<evidence type="ECO:0000313" key="2">
    <source>
        <dbReference type="EMBL" id="UYV83417.1"/>
    </source>
</evidence>
<protein>
    <submittedName>
        <fullName evidence="2">Uncharacterized protein</fullName>
    </submittedName>
</protein>
<evidence type="ECO:0000313" key="3">
    <source>
        <dbReference type="Proteomes" id="UP001235939"/>
    </source>
</evidence>
<proteinExistence type="predicted"/>
<feature type="compositionally biased region" description="Polar residues" evidence="1">
    <location>
        <begin position="140"/>
        <end position="151"/>
    </location>
</feature>
<feature type="region of interest" description="Disordered" evidence="1">
    <location>
        <begin position="232"/>
        <end position="261"/>
    </location>
</feature>
<dbReference type="PANTHER" id="PTHR46114:SF2">
    <property type="entry name" value="CULLIN N-TERMINAL DOMAIN-CONTAINING PROTEIN"/>
    <property type="match status" value="1"/>
</dbReference>
<feature type="region of interest" description="Disordered" evidence="1">
    <location>
        <begin position="405"/>
        <end position="426"/>
    </location>
</feature>
<feature type="region of interest" description="Disordered" evidence="1">
    <location>
        <begin position="140"/>
        <end position="197"/>
    </location>
</feature>
<keyword evidence="3" id="KW-1185">Reference proteome</keyword>
<feature type="compositionally biased region" description="Polar residues" evidence="1">
    <location>
        <begin position="160"/>
        <end position="171"/>
    </location>
</feature>
<gene>
    <name evidence="2" type="ORF">LAZ67_23000949</name>
</gene>
<dbReference type="EMBL" id="CP092885">
    <property type="protein sequence ID" value="UYV83417.1"/>
    <property type="molecule type" value="Genomic_DNA"/>
</dbReference>
<dbReference type="PANTHER" id="PTHR46114">
    <property type="entry name" value="APPLE DOMAIN-CONTAINING PROTEIN"/>
    <property type="match status" value="1"/>
</dbReference>
<sequence>MKNFVKTMDRNASGFAYLKQKFSSISEAKIKEGIFVGPQIRELQQDGNFQNSLNEVEAAAWNSFRNVCKNFLGSVKVENYRDIINDLLLSYKALGCNMSLKIHFLHSHLDFFPDNLGAVSDEHAPPFSHLASDEMSIDMANSASPRSTGSAGQMPGRPRTLSQSGEKNSPKNGIHREISKENSTNEDYANSPAGVKNATSNDAAQVLRNWADCAENLNPGTDDVFTVVKGRKRRRESADLPASAARSNGAGTSRRQRPSSRWMPRVQEITSTRAHVMEARARQASCNEEQNVVQFAKVNGHYLVGLDNKSLAEHLIREGLEIEGTLIRTFPFRKSSTRITVGNLPFFVGDAAIVDALSRYWRITSITPKLLRAGEFTYTDGRREAFILLHDGITIDKLPTRFKSGSRLKPGQPSCLMESNAQSVTAKGTEELTAPNSMGTPPPPDGPHCPLPPTSYHRLRLGCLGSLQPRLLRRRLPVQLSGFPALHQMPELRPYHLRRSCRLHQRLRPHLCRWRLLLLHQWPLHLRIPRALARRRLSRRLPPGRTSLPRVALCLHREPSGLQPTHRTST</sequence>
<feature type="compositionally biased region" description="Polar residues" evidence="1">
    <location>
        <begin position="417"/>
        <end position="426"/>
    </location>
</feature>
<dbReference type="Proteomes" id="UP001235939">
    <property type="component" value="Chromosome 23"/>
</dbReference>
<name>A0ABY6LTF3_9ARAC</name>
<reference evidence="2 3" key="1">
    <citation type="submission" date="2022-03" db="EMBL/GenBank/DDBJ databases">
        <title>A chromosomal length assembly of Cordylochernes scorpioides.</title>
        <authorList>
            <person name="Zeh D."/>
            <person name="Zeh J."/>
        </authorList>
    </citation>
    <scope>NUCLEOTIDE SEQUENCE [LARGE SCALE GENOMIC DNA]</scope>
    <source>
        <strain evidence="2">IN4F17</strain>
        <tissue evidence="2">Whole Body</tissue>
    </source>
</reference>
<organism evidence="2 3">
    <name type="scientific">Cordylochernes scorpioides</name>
    <dbReference type="NCBI Taxonomy" id="51811"/>
    <lineage>
        <taxon>Eukaryota</taxon>
        <taxon>Metazoa</taxon>
        <taxon>Ecdysozoa</taxon>
        <taxon>Arthropoda</taxon>
        <taxon>Chelicerata</taxon>
        <taxon>Arachnida</taxon>
        <taxon>Pseudoscorpiones</taxon>
        <taxon>Cheliferoidea</taxon>
        <taxon>Chernetidae</taxon>
        <taxon>Cordylochernes</taxon>
    </lineage>
</organism>
<accession>A0ABY6LTF3</accession>
<evidence type="ECO:0000256" key="1">
    <source>
        <dbReference type="SAM" id="MobiDB-lite"/>
    </source>
</evidence>